<reference evidence="3 4" key="1">
    <citation type="journal article" date="2024" name="Commun. Biol.">
        <title>Comparative genomic analysis of thermophilic fungi reveals convergent evolutionary adaptations and gene losses.</title>
        <authorList>
            <person name="Steindorff A.S."/>
            <person name="Aguilar-Pontes M.V."/>
            <person name="Robinson A.J."/>
            <person name="Andreopoulos B."/>
            <person name="LaButti K."/>
            <person name="Kuo A."/>
            <person name="Mondo S."/>
            <person name="Riley R."/>
            <person name="Otillar R."/>
            <person name="Haridas S."/>
            <person name="Lipzen A."/>
            <person name="Grimwood J."/>
            <person name="Schmutz J."/>
            <person name="Clum A."/>
            <person name="Reid I.D."/>
            <person name="Moisan M.C."/>
            <person name="Butler G."/>
            <person name="Nguyen T.T.M."/>
            <person name="Dewar K."/>
            <person name="Conant G."/>
            <person name="Drula E."/>
            <person name="Henrissat B."/>
            <person name="Hansel C."/>
            <person name="Singer S."/>
            <person name="Hutchinson M.I."/>
            <person name="de Vries R.P."/>
            <person name="Natvig D.O."/>
            <person name="Powell A.J."/>
            <person name="Tsang A."/>
            <person name="Grigoriev I.V."/>
        </authorList>
    </citation>
    <scope>NUCLEOTIDE SEQUENCE [LARGE SCALE GENOMIC DNA]</scope>
    <source>
        <strain evidence="3 4">ATCC 24622</strain>
    </source>
</reference>
<evidence type="ECO:0000259" key="2">
    <source>
        <dbReference type="Pfam" id="PF06985"/>
    </source>
</evidence>
<gene>
    <name evidence="3" type="ORF">VTK73DRAFT_4153</name>
</gene>
<dbReference type="PANTHER" id="PTHR24148:SF64">
    <property type="entry name" value="HETEROKARYON INCOMPATIBILITY DOMAIN-CONTAINING PROTEIN"/>
    <property type="match status" value="1"/>
</dbReference>
<dbReference type="InterPro" id="IPR052895">
    <property type="entry name" value="HetReg/Transcr_Mod"/>
</dbReference>
<name>A0ABR3XZD8_9PEZI</name>
<dbReference type="InterPro" id="IPR010730">
    <property type="entry name" value="HET"/>
</dbReference>
<comment type="caution">
    <text evidence="3">The sequence shown here is derived from an EMBL/GenBank/DDBJ whole genome shotgun (WGS) entry which is preliminary data.</text>
</comment>
<proteinExistence type="predicted"/>
<feature type="compositionally biased region" description="Basic and acidic residues" evidence="1">
    <location>
        <begin position="41"/>
        <end position="53"/>
    </location>
</feature>
<protein>
    <recommendedName>
        <fullName evidence="2">Heterokaryon incompatibility domain-containing protein</fullName>
    </recommendedName>
</protein>
<dbReference type="Proteomes" id="UP001586593">
    <property type="component" value="Unassembled WGS sequence"/>
</dbReference>
<evidence type="ECO:0000313" key="3">
    <source>
        <dbReference type="EMBL" id="KAL1881393.1"/>
    </source>
</evidence>
<dbReference type="Pfam" id="PF26639">
    <property type="entry name" value="Het-6_barrel"/>
    <property type="match status" value="1"/>
</dbReference>
<dbReference type="Pfam" id="PF06985">
    <property type="entry name" value="HET"/>
    <property type="match status" value="1"/>
</dbReference>
<feature type="domain" description="Heterokaryon incompatibility" evidence="2">
    <location>
        <begin position="108"/>
        <end position="255"/>
    </location>
</feature>
<dbReference type="PANTHER" id="PTHR24148">
    <property type="entry name" value="ANKYRIN REPEAT DOMAIN-CONTAINING PROTEIN 39 HOMOLOG-RELATED"/>
    <property type="match status" value="1"/>
</dbReference>
<keyword evidence="4" id="KW-1185">Reference proteome</keyword>
<evidence type="ECO:0000256" key="1">
    <source>
        <dbReference type="SAM" id="MobiDB-lite"/>
    </source>
</evidence>
<sequence>MSHSRRFVMDTVLGSMLESFRSGLSNAQDTNTESDEQMSTSDDKDGMPEKLVNDKTTSPFKYESLYQANGYSEETRPIRLIKLLPGQRTADVKIELIHTYLSACEGQYEALSYVWGDQTDKTPIQVHGGTLYIGKNLRNALYNLRQTQEARILWADAICINQENLSERARQVAIMGDIYRRASATVVWLGDHDANTVTAFRAVEALGNAAIELTKSGGSVEPGKGPLFDKYKNDTSIDDAILDSPWWKRAWTLQEVLLAKRVLLVRGRYQLEWDFFCTAMDYAEALEIMESVYMGSFTSSSLVDLRAIQALRDMKKASSVADQFLDTLLCSRRREATDHRDKIFAVLGLVPDEIQKMGIHPDYRKSVQEVYCNATRVLIESSGNLDVLGICFDFEKRLVGDLPSWVPDWASTEQIARPLLNLATGQRRETHASRQTRAQPHWEDNGKTLVLEGHLVDRIAQLGPYLREPDESVWDDDAVGPDNPDESLLETMRDLKILGSQVIHNFGLIVPHLAVYVEWENLAKDAKPTNPDPRTADPTDIYWQTLCAGCVAPGGFEETKRLFHEWADSLGPIRSLKKWKVDKVGSVFKFWGLLGYIRKTWNGYGAFIKYSMQSLERMLGVTKKGYLCLLPKGTVIGDQVFLLKGGRVPVVLRSLENGSFSLVGEAYIHGAMDGKMFKEDACVEVKIK</sequence>
<organism evidence="3 4">
    <name type="scientific">Phialemonium thermophilum</name>
    <dbReference type="NCBI Taxonomy" id="223376"/>
    <lineage>
        <taxon>Eukaryota</taxon>
        <taxon>Fungi</taxon>
        <taxon>Dikarya</taxon>
        <taxon>Ascomycota</taxon>
        <taxon>Pezizomycotina</taxon>
        <taxon>Sordariomycetes</taxon>
        <taxon>Sordariomycetidae</taxon>
        <taxon>Cephalothecales</taxon>
        <taxon>Cephalothecaceae</taxon>
        <taxon>Phialemonium</taxon>
    </lineage>
</organism>
<evidence type="ECO:0000313" key="4">
    <source>
        <dbReference type="Proteomes" id="UP001586593"/>
    </source>
</evidence>
<accession>A0ABR3XZD8</accession>
<dbReference type="EMBL" id="JAZHXJ010000024">
    <property type="protein sequence ID" value="KAL1881393.1"/>
    <property type="molecule type" value="Genomic_DNA"/>
</dbReference>
<feature type="region of interest" description="Disordered" evidence="1">
    <location>
        <begin position="23"/>
        <end position="54"/>
    </location>
</feature>